<feature type="compositionally biased region" description="Basic and acidic residues" evidence="12">
    <location>
        <begin position="1"/>
        <end position="11"/>
    </location>
</feature>
<feature type="transmembrane region" description="Helical" evidence="11">
    <location>
        <begin position="235"/>
        <end position="252"/>
    </location>
</feature>
<keyword evidence="8 11" id="KW-1133">Transmembrane helix</keyword>
<evidence type="ECO:0000256" key="9">
    <source>
        <dbReference type="ARBA" id="ARBA00023136"/>
    </source>
</evidence>
<keyword evidence="14" id="KW-1185">Reference proteome</keyword>
<dbReference type="UniPathway" id="UPA00378"/>
<dbReference type="GO" id="GO:0006487">
    <property type="term" value="P:protein N-linked glycosylation"/>
    <property type="evidence" value="ECO:0007669"/>
    <property type="project" value="TreeGrafter"/>
</dbReference>
<keyword evidence="5 11" id="KW-0808">Transferase</keyword>
<feature type="transmembrane region" description="Helical" evidence="11">
    <location>
        <begin position="362"/>
        <end position="381"/>
    </location>
</feature>
<dbReference type="InterPro" id="IPR004856">
    <property type="entry name" value="Glyco_trans_ALG6/ALG8"/>
</dbReference>
<comment type="caution">
    <text evidence="11">Lacks conserved residue(s) required for the propagation of feature annotation.</text>
</comment>
<dbReference type="AlphaFoldDB" id="A0A4Y7T884"/>
<dbReference type="OrthoDB" id="1689333at2759"/>
<feature type="transmembrane region" description="Helical" evidence="11">
    <location>
        <begin position="454"/>
        <end position="472"/>
    </location>
</feature>
<comment type="pathway">
    <text evidence="2 11">Protein modification; protein glycosylation.</text>
</comment>
<evidence type="ECO:0000256" key="3">
    <source>
        <dbReference type="ARBA" id="ARBA00008715"/>
    </source>
</evidence>
<dbReference type="STRING" id="71717.A0A4Y7T884"/>
<evidence type="ECO:0000256" key="7">
    <source>
        <dbReference type="ARBA" id="ARBA00022824"/>
    </source>
</evidence>
<dbReference type="EC" id="2.4.1.-" evidence="11"/>
<feature type="transmembrane region" description="Helical" evidence="11">
    <location>
        <begin position="493"/>
        <end position="510"/>
    </location>
</feature>
<gene>
    <name evidence="13" type="ORF">FA13DRAFT_1733980</name>
</gene>
<comment type="subcellular location">
    <subcellularLocation>
        <location evidence="1 11">Endoplasmic reticulum membrane</location>
        <topology evidence="1 11">Multi-pass membrane protein</topology>
    </subcellularLocation>
</comment>
<dbReference type="GO" id="GO:0042283">
    <property type="term" value="F:dolichyl pyrophosphate Glc1Man9GlcNAc2 alpha-1,3-glucosyltransferase activity"/>
    <property type="evidence" value="ECO:0007669"/>
    <property type="project" value="UniProtKB-EC"/>
</dbReference>
<evidence type="ECO:0000313" key="13">
    <source>
        <dbReference type="EMBL" id="TEB30164.1"/>
    </source>
</evidence>
<evidence type="ECO:0000256" key="4">
    <source>
        <dbReference type="ARBA" id="ARBA00022676"/>
    </source>
</evidence>
<proteinExistence type="inferred from homology"/>
<dbReference type="Pfam" id="PF03155">
    <property type="entry name" value="Alg6_Alg8"/>
    <property type="match status" value="1"/>
</dbReference>
<evidence type="ECO:0000256" key="5">
    <source>
        <dbReference type="ARBA" id="ARBA00022679"/>
    </source>
</evidence>
<name>A0A4Y7T884_COPMI</name>
<reference evidence="13 14" key="1">
    <citation type="journal article" date="2019" name="Nat. Ecol. Evol.">
        <title>Megaphylogeny resolves global patterns of mushroom evolution.</title>
        <authorList>
            <person name="Varga T."/>
            <person name="Krizsan K."/>
            <person name="Foldi C."/>
            <person name="Dima B."/>
            <person name="Sanchez-Garcia M."/>
            <person name="Sanchez-Ramirez S."/>
            <person name="Szollosi G.J."/>
            <person name="Szarkandi J.G."/>
            <person name="Papp V."/>
            <person name="Albert L."/>
            <person name="Andreopoulos W."/>
            <person name="Angelini C."/>
            <person name="Antonin V."/>
            <person name="Barry K.W."/>
            <person name="Bougher N.L."/>
            <person name="Buchanan P."/>
            <person name="Buyck B."/>
            <person name="Bense V."/>
            <person name="Catcheside P."/>
            <person name="Chovatia M."/>
            <person name="Cooper J."/>
            <person name="Damon W."/>
            <person name="Desjardin D."/>
            <person name="Finy P."/>
            <person name="Geml J."/>
            <person name="Haridas S."/>
            <person name="Hughes K."/>
            <person name="Justo A."/>
            <person name="Karasinski D."/>
            <person name="Kautmanova I."/>
            <person name="Kiss B."/>
            <person name="Kocsube S."/>
            <person name="Kotiranta H."/>
            <person name="LaButti K.M."/>
            <person name="Lechner B.E."/>
            <person name="Liimatainen K."/>
            <person name="Lipzen A."/>
            <person name="Lukacs Z."/>
            <person name="Mihaltcheva S."/>
            <person name="Morgado L.N."/>
            <person name="Niskanen T."/>
            <person name="Noordeloos M.E."/>
            <person name="Ohm R.A."/>
            <person name="Ortiz-Santana B."/>
            <person name="Ovrebo C."/>
            <person name="Racz N."/>
            <person name="Riley R."/>
            <person name="Savchenko A."/>
            <person name="Shiryaev A."/>
            <person name="Soop K."/>
            <person name="Spirin V."/>
            <person name="Szebenyi C."/>
            <person name="Tomsovsky M."/>
            <person name="Tulloss R.E."/>
            <person name="Uehling J."/>
            <person name="Grigoriev I.V."/>
            <person name="Vagvolgyi C."/>
            <person name="Papp T."/>
            <person name="Martin F.M."/>
            <person name="Miettinen O."/>
            <person name="Hibbett D.S."/>
            <person name="Nagy L.G."/>
        </authorList>
    </citation>
    <scope>NUCLEOTIDE SEQUENCE [LARGE SCALE GENOMIC DNA]</scope>
    <source>
        <strain evidence="13 14">FP101781</strain>
    </source>
</reference>
<dbReference type="PANTHER" id="PTHR12413:SF2">
    <property type="entry name" value="DOLICHYL PYROPHOSPHATE GLC1MAN9GLCNAC2 ALPHA-1,3-GLUCOSYLTRANSFERASE-RELATED"/>
    <property type="match status" value="1"/>
</dbReference>
<feature type="transmembrane region" description="Helical" evidence="11">
    <location>
        <begin position="427"/>
        <end position="448"/>
    </location>
</feature>
<sequence length="585" mass="65331">MSLESQKDALRRRASATFHSVKPDASSQDTALPADGDSSMPPKQTRWFTWNVTRADWDILIVSTVIKLLLYPSYRSTDFEVHRNWLAITHSLPISQWYHDTTSEWTLDYPPFFAYFEKLLSVPAYFIDPKIVDLQNLNYDSWSVIAYQRTSVIVTELVLATALLRFIPGSVDPSIQRIISATLFLHPGFLIVDHMHFQYNGFMFGILLWSILMARNGNKLASGILFAVLLNFKHIYMYLAPAYFVYLLRAFCLTPGGQVEIKNFLALANAVIGVFIASLGPFAIMGQIPQLLSRLFPFTRGLNHAYWAANFWALVTAVDRVLLRYIQFTGANISVDPAGVASSSRGLVGDTVFAVLPQIKPIHTFVITVFFQLAILVKLWRNPSVKSFLTALTLCGWTSFLFGWHVHEKAVLLILVPLSLLAAERHAYFRTYLIASVAGIFGLFPLIFTPAESVVKVVYSAIWIAGVYGLLSRRVYEYPKSLVYVIIDLCEKAYLAGFIPLLAFVSLMSLRNHRISAAASASSASGSRGHAGSPSGAASGGMEFLPLMVTSVYCSIGLIWAYLRLGSIYLFEESEYQGQLRTIQS</sequence>
<evidence type="ECO:0000256" key="12">
    <source>
        <dbReference type="SAM" id="MobiDB-lite"/>
    </source>
</evidence>
<protein>
    <recommendedName>
        <fullName evidence="11">Alpha-1,3-glucosyltransferase</fullName>
        <ecNumber evidence="11">2.4.1.-</ecNumber>
    </recommendedName>
</protein>
<dbReference type="EMBL" id="QPFP01000024">
    <property type="protein sequence ID" value="TEB30164.1"/>
    <property type="molecule type" value="Genomic_DNA"/>
</dbReference>
<keyword evidence="6 11" id="KW-0812">Transmembrane</keyword>
<dbReference type="GO" id="GO:0005789">
    <property type="term" value="C:endoplasmic reticulum membrane"/>
    <property type="evidence" value="ECO:0007669"/>
    <property type="project" value="UniProtKB-SubCell"/>
</dbReference>
<comment type="catalytic activity">
    <reaction evidence="10">
        <text>an alpha-D-Glc-(1-&gt;3)-alpha-D-Man-(1-&gt;2)-alpha-D-Man-(1-&gt;2)-alpha-D-Man-(1-&gt;3)-[alpha-D-Man-(1-&gt;2)-alpha-D-Man-(1-&gt;3)-[alpha-D-Man-(1-&gt;2)-alpha-D-Man-(1-&gt;6)]-alpha-D-Man-(1-&gt;6)]-beta-D-Man-(1-&gt;4)-beta-D-GlcNAc-(1-&gt;4)-alpha-D-GlcNAc-diphospho-di-trans,poly-cis-dolichol + a di-trans,poly-cis-dolichyl beta-D-glucosyl phosphate = an alpha-D-Glc-(1-&gt;3)-alpha-D-Glc-(1-&gt;3)-alpha-D-Man-(1-&gt;2)-alpha-D-Man-(1-&gt;2)-alpha-D-Man-(1-&gt;3)-[alpha-D-Man-(1-&gt;2)-alpha-D-Man-(1-&gt;3)-[alpha-D-Man-(1-&gt;2)-alpha-D-Man-(1-&gt;6)]-alpha-D-Man-(1-&gt;6)]-beta-D-Man-(1-&gt;4)-beta-D-GlcNAc-(1-&gt;4)-alpha-D-GlcNAc-diphospho-di-trans,poly-cis-dolichol + a di-trans,poly-cis-dolichyl phosphate + H(+)</text>
        <dbReference type="Rhea" id="RHEA:31307"/>
        <dbReference type="Rhea" id="RHEA-COMP:19498"/>
        <dbReference type="Rhea" id="RHEA-COMP:19502"/>
        <dbReference type="Rhea" id="RHEA-COMP:19521"/>
        <dbReference type="Rhea" id="RHEA-COMP:19522"/>
        <dbReference type="ChEBI" id="CHEBI:15378"/>
        <dbReference type="ChEBI" id="CHEBI:57525"/>
        <dbReference type="ChEBI" id="CHEBI:57683"/>
        <dbReference type="ChEBI" id="CHEBI:132521"/>
        <dbReference type="ChEBI" id="CHEBI:132522"/>
        <dbReference type="EC" id="2.4.1.265"/>
    </reaction>
    <physiologicalReaction direction="left-to-right" evidence="10">
        <dbReference type="Rhea" id="RHEA:31308"/>
    </physiologicalReaction>
</comment>
<evidence type="ECO:0000256" key="6">
    <source>
        <dbReference type="ARBA" id="ARBA00022692"/>
    </source>
</evidence>
<accession>A0A4Y7T884</accession>
<comment type="similarity">
    <text evidence="3 11">Belongs to the ALG6/ALG8 glucosyltransferase family.</text>
</comment>
<organism evidence="13 14">
    <name type="scientific">Coprinellus micaceus</name>
    <name type="common">Glistening ink-cap mushroom</name>
    <name type="synonym">Coprinus micaceus</name>
    <dbReference type="NCBI Taxonomy" id="71717"/>
    <lineage>
        <taxon>Eukaryota</taxon>
        <taxon>Fungi</taxon>
        <taxon>Dikarya</taxon>
        <taxon>Basidiomycota</taxon>
        <taxon>Agaricomycotina</taxon>
        <taxon>Agaricomycetes</taxon>
        <taxon>Agaricomycetidae</taxon>
        <taxon>Agaricales</taxon>
        <taxon>Agaricineae</taxon>
        <taxon>Psathyrellaceae</taxon>
        <taxon>Coprinellus</taxon>
    </lineage>
</organism>
<feature type="region of interest" description="Disordered" evidence="12">
    <location>
        <begin position="1"/>
        <end position="41"/>
    </location>
</feature>
<feature type="transmembrane region" description="Helical" evidence="11">
    <location>
        <begin position="264"/>
        <end position="284"/>
    </location>
</feature>
<dbReference type="Proteomes" id="UP000298030">
    <property type="component" value="Unassembled WGS sequence"/>
</dbReference>
<keyword evidence="4 11" id="KW-0328">Glycosyltransferase</keyword>
<evidence type="ECO:0000313" key="14">
    <source>
        <dbReference type="Proteomes" id="UP000298030"/>
    </source>
</evidence>
<comment type="caution">
    <text evidence="13">The sequence shown here is derived from an EMBL/GenBank/DDBJ whole genome shotgun (WGS) entry which is preliminary data.</text>
</comment>
<dbReference type="PANTHER" id="PTHR12413">
    <property type="entry name" value="DOLICHYL GLYCOSYLTRANSFERASE"/>
    <property type="match status" value="1"/>
</dbReference>
<keyword evidence="9 11" id="KW-0472">Membrane</keyword>
<keyword evidence="7 11" id="KW-0256">Endoplasmic reticulum</keyword>
<evidence type="ECO:0000256" key="10">
    <source>
        <dbReference type="ARBA" id="ARBA00047346"/>
    </source>
</evidence>
<evidence type="ECO:0000256" key="8">
    <source>
        <dbReference type="ARBA" id="ARBA00022989"/>
    </source>
</evidence>
<evidence type="ECO:0000256" key="11">
    <source>
        <dbReference type="RuleBase" id="RU363110"/>
    </source>
</evidence>
<feature type="transmembrane region" description="Helical" evidence="11">
    <location>
        <begin position="387"/>
        <end position="406"/>
    </location>
</feature>
<evidence type="ECO:0000256" key="1">
    <source>
        <dbReference type="ARBA" id="ARBA00004477"/>
    </source>
</evidence>
<evidence type="ECO:0000256" key="2">
    <source>
        <dbReference type="ARBA" id="ARBA00004922"/>
    </source>
</evidence>